<dbReference type="Proteomes" id="UP000095210">
    <property type="component" value="Chromosome"/>
</dbReference>
<keyword evidence="2" id="KW-1185">Reference proteome</keyword>
<protein>
    <recommendedName>
        <fullName evidence="3">DNA-binding protein</fullName>
    </recommendedName>
</protein>
<accession>A0AAC9HS56</accession>
<name>A0AAC9HS56_9PSEU</name>
<dbReference type="RefSeq" id="WP_236750325.1">
    <property type="nucleotide sequence ID" value="NZ_CP014859.1"/>
</dbReference>
<sequence length="1648" mass="180326">MTAPTPPHHSHDRHNDPATIAARLAAGQILPGDDHAGDDRDVLTARRYTHPGLGDRPVVRLVPQTLGQAEDLTCEFLGFEAPVSTTEVGTSKRSALGFPAWALVNDPANGHHALNLVKDIERLARTARSKAGNAKDGFTNLGKMLGRTAPHFLPTFYEQAGRIFLTHGNDTYAASMFGKAREAEDVHNLDIDPERTREVFLEFAFAGALTAKALSAYSKQLIKRGDADAGYELFHTLCVERTRGGLPPYTGMPEDLRRLAKAAKRDLAAEDERLLRGVLDSPSITQASLAFWRSYRSSLITLARRDESIRRQLLAVFPATAGVHEVIELWLEILTESGASTLLTEPRSADETDIGLPARWLSALLATRDKRARSPRSQALLQLVETMVERLTADDVPVELPPWLRGELDLQDLLVASRVPLSESHQSARQLWVEEWLRDTQPGRRDLAALGKSAPYTMALGEGIVAHARHNTDAGTISAAATREVLAVPGLRQALRNWITFRVTAIEPTSLPDLRDQLNALQVLRSPGAFSDVPEAATILSAVDVGAALHDSLRSGVFDEMAWPALEAAVERLSGPNWSSNDELEICGEGWPALVLRRGEMFLVVGPEGILFEHLSRIPKEARRHWRFHPSAAWFDGVLLVRWQTDDAELAYWSDAPETVFEVAKNTSYSRYDIPVPSIALSDGSRFSGDRAVRPGDTSIPRFWDARSDGSALWSGRLSRSQRWFEVDAATGERGRSSVPAFIEDFAAEDTALSYAYCDLRPSVPETLNSPLGEAGGLHGWRVRKETDGSWLGEGIDGRRVRLAGRHNAPVAQLQLPHGGALTVTAANPPRLVGLHNAHGSSVGQVSVGSNHPHTAPGTALVPPLDWWHLLVPRDEAGSLALRTLDRAVVDELLRRVRDELDRHDEELARLAQAADEAGVVQDGTAAAEAGRRLSTLITDLVTSALPAITHPGLVAGISTSVRQAADLSRSYLAFTSIAKQARDFDATLEASSADDAMMSAADIQTALDWFRHSSDHHRRGNRNQPTVLPKFLATLDATAAESAPRSKSLIAPGIMNWVRWLPHLETLVYRAASEFTPPYQRDALVFLLRTLADSSITDGSGRWRIVTVTAPEGADESELRVVPTPEGFLVTLERNRTYHRSTQRYQLTSLQYARTPGSFALAEGWQLESVTPWGTPPDGTRLRHMLDLIIERGPASWRPEAVQQLVERTGMGIAEAAILLAGMPSINSWEANYLDTDLRKQLGVSAAQAKSVRERFRYLNDTLRRELLGAAVPADPAELWTVGPAVDAIAAVWGAKFGIRHPVPEDVLVEAAKRLSLRDTGEWISGVTNPATTPWLAAEAEQSDAQNGRSSFTPSTLQALATVLPWLAYRLPVGSPLRSQLSASLAAARERVSRPEFSLVGYWVELERLAPLLGDEVTPTGTNTQGDATAEPRPWMTLAFNGSRHCRIAVRPGLVEPADRELFAAILEGFVGRIHVHQLNILHDERLEAACAGSHTEDTDPAAYAQDPNVSVPQLVTEVATRFGLPEDAAALYLQLLALPDPTDADTAKWTGWKPARLRKARAALAETDLVVTAKRARAGRSLFLPGGWLDFKSPRLPLETWKSALYDTTGTVVPEEPVADLFARAWQRVLDGDAPAYEELQTGKRR</sequence>
<dbReference type="KEGG" id="ahm:TL08_19015"/>
<evidence type="ECO:0000313" key="1">
    <source>
        <dbReference type="EMBL" id="AOS64594.1"/>
    </source>
</evidence>
<organism evidence="1 2">
    <name type="scientific">Actinoalloteichus hymeniacidonis</name>
    <dbReference type="NCBI Taxonomy" id="340345"/>
    <lineage>
        <taxon>Bacteria</taxon>
        <taxon>Bacillati</taxon>
        <taxon>Actinomycetota</taxon>
        <taxon>Actinomycetes</taxon>
        <taxon>Pseudonocardiales</taxon>
        <taxon>Pseudonocardiaceae</taxon>
        <taxon>Actinoalloteichus</taxon>
    </lineage>
</organism>
<dbReference type="EMBL" id="CP014859">
    <property type="protein sequence ID" value="AOS64594.1"/>
    <property type="molecule type" value="Genomic_DNA"/>
</dbReference>
<evidence type="ECO:0000313" key="2">
    <source>
        <dbReference type="Proteomes" id="UP000095210"/>
    </source>
</evidence>
<reference evidence="2" key="1">
    <citation type="submission" date="2016-03" db="EMBL/GenBank/DDBJ databases">
        <title>Complete genome sequence of the type strain Actinoalloteichus hymeniacidonis DSM 45092.</title>
        <authorList>
            <person name="Schaffert L."/>
            <person name="Albersmeier A."/>
            <person name="Winkler A."/>
            <person name="Kalinowski J."/>
            <person name="Zotchev S."/>
            <person name="Ruckert C."/>
        </authorList>
    </citation>
    <scope>NUCLEOTIDE SEQUENCE [LARGE SCALE GENOMIC DNA]</scope>
    <source>
        <strain evidence="2">HPA177(T) (DSM 45092(T))</strain>
    </source>
</reference>
<gene>
    <name evidence="1" type="ORF">TL08_19015</name>
</gene>
<proteinExistence type="predicted"/>
<evidence type="ECO:0008006" key="3">
    <source>
        <dbReference type="Google" id="ProtNLM"/>
    </source>
</evidence>